<reference evidence="1" key="1">
    <citation type="submission" date="2023-10" db="EMBL/GenBank/DDBJ databases">
        <authorList>
            <person name="Chen Y."/>
            <person name="Shah S."/>
            <person name="Dougan E. K."/>
            <person name="Thang M."/>
            <person name="Chan C."/>
        </authorList>
    </citation>
    <scope>NUCLEOTIDE SEQUENCE [LARGE SCALE GENOMIC DNA]</scope>
</reference>
<protein>
    <submittedName>
        <fullName evidence="1">Uncharacterized protein</fullName>
    </submittedName>
</protein>
<gene>
    <name evidence="1" type="ORF">PCOR1329_LOCUS46402</name>
</gene>
<proteinExistence type="predicted"/>
<dbReference type="EMBL" id="CAUYUJ010015582">
    <property type="protein sequence ID" value="CAK0855877.1"/>
    <property type="molecule type" value="Genomic_DNA"/>
</dbReference>
<keyword evidence="2" id="KW-1185">Reference proteome</keyword>
<organism evidence="1 2">
    <name type="scientific">Prorocentrum cordatum</name>
    <dbReference type="NCBI Taxonomy" id="2364126"/>
    <lineage>
        <taxon>Eukaryota</taxon>
        <taxon>Sar</taxon>
        <taxon>Alveolata</taxon>
        <taxon>Dinophyceae</taxon>
        <taxon>Prorocentrales</taxon>
        <taxon>Prorocentraceae</taxon>
        <taxon>Prorocentrum</taxon>
    </lineage>
</organism>
<name>A0ABN9U9A4_9DINO</name>
<evidence type="ECO:0000313" key="1">
    <source>
        <dbReference type="EMBL" id="CAK0855877.1"/>
    </source>
</evidence>
<comment type="caution">
    <text evidence="1">The sequence shown here is derived from an EMBL/GenBank/DDBJ whole genome shotgun (WGS) entry which is preliminary data.</text>
</comment>
<sequence length="171" mass="17527">MCARPQDEVRVRRRPGTTTGALTVDAGAPRAVAYSAGVVNASTSGAAAVNASTSTAVAYNAKRSRSSSCGSISSCCDEDEAPAGRRTTEFTVDAGASSKVVVHDASILTSSRAVTYPVARLGGSDGAAGSLGVDAPGYGPMLVTQSQRATASSWDYGHRELGQPFRPSWLR</sequence>
<evidence type="ECO:0000313" key="2">
    <source>
        <dbReference type="Proteomes" id="UP001189429"/>
    </source>
</evidence>
<accession>A0ABN9U9A4</accession>
<dbReference type="Proteomes" id="UP001189429">
    <property type="component" value="Unassembled WGS sequence"/>
</dbReference>